<dbReference type="OrthoDB" id="1442960at2"/>
<proteinExistence type="predicted"/>
<dbReference type="InterPro" id="IPR010982">
    <property type="entry name" value="Lambda_DNA-bd_dom_sf"/>
</dbReference>
<name>A0A1M6UH07_XYLRU</name>
<dbReference type="SUPFAM" id="SSF47413">
    <property type="entry name" value="lambda repressor-like DNA-binding domains"/>
    <property type="match status" value="2"/>
</dbReference>
<feature type="domain" description="HTH cro/C1-type" evidence="1">
    <location>
        <begin position="11"/>
        <end position="65"/>
    </location>
</feature>
<dbReference type="Pfam" id="PF13443">
    <property type="entry name" value="HTH_26"/>
    <property type="match status" value="1"/>
</dbReference>
<dbReference type="GO" id="GO:0003677">
    <property type="term" value="F:DNA binding"/>
    <property type="evidence" value="ECO:0007669"/>
    <property type="project" value="InterPro"/>
</dbReference>
<evidence type="ECO:0000259" key="1">
    <source>
        <dbReference type="PROSITE" id="PS50943"/>
    </source>
</evidence>
<dbReference type="Pfam" id="PF01381">
    <property type="entry name" value="HTH_3"/>
    <property type="match status" value="1"/>
</dbReference>
<protein>
    <submittedName>
        <fullName evidence="2">Helix-turn-helix</fullName>
    </submittedName>
</protein>
<organism evidence="2 3">
    <name type="scientific">Xylanibacter ruminicola</name>
    <name type="common">Prevotella ruminicola</name>
    <dbReference type="NCBI Taxonomy" id="839"/>
    <lineage>
        <taxon>Bacteria</taxon>
        <taxon>Pseudomonadati</taxon>
        <taxon>Bacteroidota</taxon>
        <taxon>Bacteroidia</taxon>
        <taxon>Bacteroidales</taxon>
        <taxon>Prevotellaceae</taxon>
        <taxon>Xylanibacter</taxon>
    </lineage>
</organism>
<dbReference type="Gene3D" id="1.10.260.40">
    <property type="entry name" value="lambda repressor-like DNA-binding domains"/>
    <property type="match status" value="2"/>
</dbReference>
<sequence length="230" mass="26299">MIEDLNIGKKIREIIAEKGISQAQLGRMLEKPPTYVTRLLNKETIDTETLCGICEHLKYNLFADFSKSELLDPVYQLCINLKGEDDDIWAGGCVLRHPHIGNRIIDILKKNKVTQAELGDFLGVSHQEVSRLLKNDSIDTGKLVLISNFLKYDFFSCYYWLETCSEMIAGETIDNILVKYVDELSIEDTVTAVLMDYDVMAKYGKNIKNMVNLINSLWKENQELKSIKKP</sequence>
<dbReference type="AlphaFoldDB" id="A0A1M6UH07"/>
<evidence type="ECO:0000313" key="3">
    <source>
        <dbReference type="Proteomes" id="UP000184130"/>
    </source>
</evidence>
<dbReference type="Proteomes" id="UP000184130">
    <property type="component" value="Unassembled WGS sequence"/>
</dbReference>
<gene>
    <name evidence="2" type="ORF">SAMN05216463_10961</name>
</gene>
<dbReference type="CDD" id="cd00093">
    <property type="entry name" value="HTH_XRE"/>
    <property type="match status" value="2"/>
</dbReference>
<dbReference type="RefSeq" id="WP_073207557.1">
    <property type="nucleotide sequence ID" value="NZ_CP071890.1"/>
</dbReference>
<evidence type="ECO:0000313" key="2">
    <source>
        <dbReference type="EMBL" id="SHK68433.1"/>
    </source>
</evidence>
<dbReference type="PROSITE" id="PS50943">
    <property type="entry name" value="HTH_CROC1"/>
    <property type="match status" value="2"/>
</dbReference>
<dbReference type="EMBL" id="FRBD01000009">
    <property type="protein sequence ID" value="SHK68433.1"/>
    <property type="molecule type" value="Genomic_DNA"/>
</dbReference>
<feature type="domain" description="HTH cro/C1-type" evidence="1">
    <location>
        <begin position="104"/>
        <end position="155"/>
    </location>
</feature>
<dbReference type="InterPro" id="IPR001387">
    <property type="entry name" value="Cro/C1-type_HTH"/>
</dbReference>
<dbReference type="SMART" id="SM00530">
    <property type="entry name" value="HTH_XRE"/>
    <property type="match status" value="2"/>
</dbReference>
<accession>A0A1M6UH07</accession>
<reference evidence="2 3" key="1">
    <citation type="submission" date="2016-11" db="EMBL/GenBank/DDBJ databases">
        <authorList>
            <person name="Jaros S."/>
            <person name="Januszkiewicz K."/>
            <person name="Wedrychowicz H."/>
        </authorList>
    </citation>
    <scope>NUCLEOTIDE SEQUENCE [LARGE SCALE GENOMIC DNA]</scope>
    <source>
        <strain evidence="2 3">KHT3</strain>
    </source>
</reference>